<comment type="caution">
    <text evidence="1">The sequence shown here is derived from an EMBL/GenBank/DDBJ whole genome shotgun (WGS) entry which is preliminary data.</text>
</comment>
<dbReference type="AlphaFoldDB" id="A0A3M7PA82"/>
<evidence type="ECO:0000313" key="2">
    <source>
        <dbReference type="Proteomes" id="UP000276133"/>
    </source>
</evidence>
<sequence>MIMCIKTFRISSLIEKKGLVNNKTKTRKLVILRSTFVKFCSLKKTFFCVNFMYLLLNIFKNTATKKNKNKDLPKLVSHLAIFLYKKPNSQIKTKLIAAAVDGTMILENLRKSSLL</sequence>
<gene>
    <name evidence="1" type="ORF">BpHYR1_018289</name>
</gene>
<organism evidence="1 2">
    <name type="scientific">Brachionus plicatilis</name>
    <name type="common">Marine rotifer</name>
    <name type="synonym">Brachionus muelleri</name>
    <dbReference type="NCBI Taxonomy" id="10195"/>
    <lineage>
        <taxon>Eukaryota</taxon>
        <taxon>Metazoa</taxon>
        <taxon>Spiralia</taxon>
        <taxon>Gnathifera</taxon>
        <taxon>Rotifera</taxon>
        <taxon>Eurotatoria</taxon>
        <taxon>Monogononta</taxon>
        <taxon>Pseudotrocha</taxon>
        <taxon>Ploima</taxon>
        <taxon>Brachionidae</taxon>
        <taxon>Brachionus</taxon>
    </lineage>
</organism>
<keyword evidence="2" id="KW-1185">Reference proteome</keyword>
<accession>A0A3M7PA82</accession>
<dbReference type="Proteomes" id="UP000276133">
    <property type="component" value="Unassembled WGS sequence"/>
</dbReference>
<reference evidence="1 2" key="1">
    <citation type="journal article" date="2018" name="Sci. Rep.">
        <title>Genomic signatures of local adaptation to the degree of environmental predictability in rotifers.</title>
        <authorList>
            <person name="Franch-Gras L."/>
            <person name="Hahn C."/>
            <person name="Garcia-Roger E.M."/>
            <person name="Carmona M.J."/>
            <person name="Serra M."/>
            <person name="Gomez A."/>
        </authorList>
    </citation>
    <scope>NUCLEOTIDE SEQUENCE [LARGE SCALE GENOMIC DNA]</scope>
    <source>
        <strain evidence="1">HYR1</strain>
    </source>
</reference>
<evidence type="ECO:0000313" key="1">
    <source>
        <dbReference type="EMBL" id="RMZ95899.1"/>
    </source>
</evidence>
<proteinExistence type="predicted"/>
<name>A0A3M7PA82_BRAPC</name>
<protein>
    <submittedName>
        <fullName evidence="1">Uncharacterized protein</fullName>
    </submittedName>
</protein>
<dbReference type="EMBL" id="REGN01012323">
    <property type="protein sequence ID" value="RMZ95899.1"/>
    <property type="molecule type" value="Genomic_DNA"/>
</dbReference>